<feature type="non-terminal residue" evidence="1">
    <location>
        <position position="183"/>
    </location>
</feature>
<evidence type="ECO:0000313" key="2">
    <source>
        <dbReference type="Proteomes" id="UP000800038"/>
    </source>
</evidence>
<feature type="non-terminal residue" evidence="1">
    <location>
        <position position="1"/>
    </location>
</feature>
<accession>A0A6A5S5P6</accession>
<dbReference type="OrthoDB" id="3795213at2759"/>
<name>A0A6A5S5P6_9PLEO</name>
<protein>
    <submittedName>
        <fullName evidence="1">Uncharacterized protein</fullName>
    </submittedName>
</protein>
<dbReference type="AlphaFoldDB" id="A0A6A5S5P6"/>
<sequence length="183" mass="20856">IWSNWVMDIPAEAEDVHVSSSPNGWTNIQLSMAWIKLFDKIGLLPVKKPDFYRLFKQAWASAASKSNIKAAFAATGIWPQDWTVVTKKFEYTTPPNQIDPVDVSHLSPADWRRTEQLLQQLVVDQTDGRTETKLLRYENRGLLASLDTHNKRTSHSRCLLVKGSKKQSTDAAFYSPRRLEAAR</sequence>
<dbReference type="EMBL" id="ML976342">
    <property type="protein sequence ID" value="KAF1934930.1"/>
    <property type="molecule type" value="Genomic_DNA"/>
</dbReference>
<dbReference type="Proteomes" id="UP000800038">
    <property type="component" value="Unassembled WGS sequence"/>
</dbReference>
<gene>
    <name evidence="1" type="ORF">EJ02DRAFT_304472</name>
</gene>
<reference evidence="1" key="1">
    <citation type="journal article" date="2020" name="Stud. Mycol.">
        <title>101 Dothideomycetes genomes: a test case for predicting lifestyles and emergence of pathogens.</title>
        <authorList>
            <person name="Haridas S."/>
            <person name="Albert R."/>
            <person name="Binder M."/>
            <person name="Bloem J."/>
            <person name="Labutti K."/>
            <person name="Salamov A."/>
            <person name="Andreopoulos B."/>
            <person name="Baker S."/>
            <person name="Barry K."/>
            <person name="Bills G."/>
            <person name="Bluhm B."/>
            <person name="Cannon C."/>
            <person name="Castanera R."/>
            <person name="Culley D."/>
            <person name="Daum C."/>
            <person name="Ezra D."/>
            <person name="Gonzalez J."/>
            <person name="Henrissat B."/>
            <person name="Kuo A."/>
            <person name="Liang C."/>
            <person name="Lipzen A."/>
            <person name="Lutzoni F."/>
            <person name="Magnuson J."/>
            <person name="Mondo S."/>
            <person name="Nolan M."/>
            <person name="Ohm R."/>
            <person name="Pangilinan J."/>
            <person name="Park H.-J."/>
            <person name="Ramirez L."/>
            <person name="Alfaro M."/>
            <person name="Sun H."/>
            <person name="Tritt A."/>
            <person name="Yoshinaga Y."/>
            <person name="Zwiers L.-H."/>
            <person name="Turgeon B."/>
            <person name="Goodwin S."/>
            <person name="Spatafora J."/>
            <person name="Crous P."/>
            <person name="Grigoriev I."/>
        </authorList>
    </citation>
    <scope>NUCLEOTIDE SEQUENCE</scope>
    <source>
        <strain evidence="1">CBS 161.51</strain>
    </source>
</reference>
<proteinExistence type="predicted"/>
<keyword evidence="2" id="KW-1185">Reference proteome</keyword>
<evidence type="ECO:0000313" key="1">
    <source>
        <dbReference type="EMBL" id="KAF1934930.1"/>
    </source>
</evidence>
<organism evidence="1 2">
    <name type="scientific">Clathrospora elynae</name>
    <dbReference type="NCBI Taxonomy" id="706981"/>
    <lineage>
        <taxon>Eukaryota</taxon>
        <taxon>Fungi</taxon>
        <taxon>Dikarya</taxon>
        <taxon>Ascomycota</taxon>
        <taxon>Pezizomycotina</taxon>
        <taxon>Dothideomycetes</taxon>
        <taxon>Pleosporomycetidae</taxon>
        <taxon>Pleosporales</taxon>
        <taxon>Diademaceae</taxon>
        <taxon>Clathrospora</taxon>
    </lineage>
</organism>